<dbReference type="RefSeq" id="WP_082216909.1">
    <property type="nucleotide sequence ID" value="NZ_FUZA01000007.1"/>
</dbReference>
<dbReference type="Pfam" id="PF13858">
    <property type="entry name" value="DUF4199"/>
    <property type="match status" value="1"/>
</dbReference>
<organism evidence="2 3">
    <name type="scientific">Dyadobacter psychrophilus</name>
    <dbReference type="NCBI Taxonomy" id="651661"/>
    <lineage>
        <taxon>Bacteria</taxon>
        <taxon>Pseudomonadati</taxon>
        <taxon>Bacteroidota</taxon>
        <taxon>Cytophagia</taxon>
        <taxon>Cytophagales</taxon>
        <taxon>Spirosomataceae</taxon>
        <taxon>Dyadobacter</taxon>
    </lineage>
</organism>
<name>A0A1T5GVX9_9BACT</name>
<sequence length="171" mass="18835">MEEQASTARVALKYGVLASVVIMIYTTIINIAGLSQNKILSSLAFVFMIVAIVLAMKDFREKNNGYMTYGEGLGLGTLVSAVMGLLSSAFTMFYMQFIDNTLLTQGMDKVREDMERKGMDDSQIDQAMELSQKFMSPGIVFAIGVFGYVLTGLVISLIVAAIIRREKPVFE</sequence>
<evidence type="ECO:0008006" key="4">
    <source>
        <dbReference type="Google" id="ProtNLM"/>
    </source>
</evidence>
<keyword evidence="3" id="KW-1185">Reference proteome</keyword>
<evidence type="ECO:0000313" key="2">
    <source>
        <dbReference type="EMBL" id="SKC12583.1"/>
    </source>
</evidence>
<feature type="transmembrane region" description="Helical" evidence="1">
    <location>
        <begin position="138"/>
        <end position="163"/>
    </location>
</feature>
<feature type="transmembrane region" description="Helical" evidence="1">
    <location>
        <begin position="12"/>
        <end position="33"/>
    </location>
</feature>
<evidence type="ECO:0000313" key="3">
    <source>
        <dbReference type="Proteomes" id="UP000190897"/>
    </source>
</evidence>
<protein>
    <recommendedName>
        <fullName evidence="4">DUF4199 domain-containing protein</fullName>
    </recommendedName>
</protein>
<dbReference type="AlphaFoldDB" id="A0A1T5GVX9"/>
<evidence type="ECO:0000256" key="1">
    <source>
        <dbReference type="SAM" id="Phobius"/>
    </source>
</evidence>
<keyword evidence="1" id="KW-0472">Membrane</keyword>
<dbReference type="OrthoDB" id="1122768at2"/>
<dbReference type="STRING" id="651661.SAMN05660293_04415"/>
<keyword evidence="1" id="KW-0812">Transmembrane</keyword>
<feature type="transmembrane region" description="Helical" evidence="1">
    <location>
        <begin position="39"/>
        <end position="56"/>
    </location>
</feature>
<gene>
    <name evidence="2" type="ORF">SAMN05660293_04415</name>
</gene>
<dbReference type="Proteomes" id="UP000190897">
    <property type="component" value="Unassembled WGS sequence"/>
</dbReference>
<feature type="transmembrane region" description="Helical" evidence="1">
    <location>
        <begin position="77"/>
        <end position="97"/>
    </location>
</feature>
<dbReference type="EMBL" id="FUZA01000007">
    <property type="protein sequence ID" value="SKC12583.1"/>
    <property type="molecule type" value="Genomic_DNA"/>
</dbReference>
<proteinExistence type="predicted"/>
<keyword evidence="1" id="KW-1133">Transmembrane helix</keyword>
<dbReference type="InterPro" id="IPR025250">
    <property type="entry name" value="DUF4199"/>
</dbReference>
<reference evidence="3" key="1">
    <citation type="submission" date="2017-02" db="EMBL/GenBank/DDBJ databases">
        <authorList>
            <person name="Varghese N."/>
            <person name="Submissions S."/>
        </authorList>
    </citation>
    <scope>NUCLEOTIDE SEQUENCE [LARGE SCALE GENOMIC DNA]</scope>
    <source>
        <strain evidence="3">DSM 22270</strain>
    </source>
</reference>
<accession>A0A1T5GVX9</accession>